<evidence type="ECO:0000256" key="4">
    <source>
        <dbReference type="ARBA" id="ARBA00022729"/>
    </source>
</evidence>
<protein>
    <submittedName>
        <fullName evidence="6">OBP28</fullName>
    </submittedName>
</protein>
<dbReference type="SMART" id="SM00708">
    <property type="entry name" value="PhBP"/>
    <property type="match status" value="1"/>
</dbReference>
<proteinExistence type="evidence at transcript level"/>
<evidence type="ECO:0000256" key="3">
    <source>
        <dbReference type="ARBA" id="ARBA00022525"/>
    </source>
</evidence>
<dbReference type="GO" id="GO:0007608">
    <property type="term" value="P:sensory perception of smell"/>
    <property type="evidence" value="ECO:0007669"/>
    <property type="project" value="TreeGrafter"/>
</dbReference>
<dbReference type="Gene3D" id="1.10.238.20">
    <property type="entry name" value="Pheromone/general odorant binding protein domain"/>
    <property type="match status" value="1"/>
</dbReference>
<dbReference type="GO" id="GO:0005549">
    <property type="term" value="F:odorant binding"/>
    <property type="evidence" value="ECO:0007669"/>
    <property type="project" value="InterPro"/>
</dbReference>
<accession>A0A6H0D4D9</accession>
<evidence type="ECO:0000256" key="5">
    <source>
        <dbReference type="SAM" id="SignalP"/>
    </source>
</evidence>
<feature type="signal peptide" evidence="5">
    <location>
        <begin position="1"/>
        <end position="19"/>
    </location>
</feature>
<comment type="similarity">
    <text evidence="2">Belongs to the PBP/GOBP family.</text>
</comment>
<reference evidence="6" key="1">
    <citation type="submission" date="2020-03" db="EMBL/GenBank/DDBJ databases">
        <authorList>
            <person name="Jia H.R."/>
        </authorList>
    </citation>
    <scope>NUCLEOTIDE SEQUENCE</scope>
</reference>
<name>A0A6H0D4D9_EPIBA</name>
<keyword evidence="3" id="KW-0964">Secreted</keyword>
<sequence>MKYLIFISFVIALFDAAKAASTEQSTKYIAECRAEFKITDDVKHYNLTTGAIPEADATEDMKCYLNCFMEKLGVLKDGKIQEDAQEFKNYVGEEHAKEEIESCRGETGSSKCETAFKLHQCFLKHLDYLVLQVFSLSE</sequence>
<dbReference type="InterPro" id="IPR036728">
    <property type="entry name" value="PBP_GOBP_sf"/>
</dbReference>
<dbReference type="GO" id="GO:0005615">
    <property type="term" value="C:extracellular space"/>
    <property type="evidence" value="ECO:0007669"/>
    <property type="project" value="TreeGrafter"/>
</dbReference>
<feature type="chain" id="PRO_5026224464" evidence="5">
    <location>
        <begin position="20"/>
        <end position="138"/>
    </location>
</feature>
<keyword evidence="4 5" id="KW-0732">Signal</keyword>
<evidence type="ECO:0000256" key="2">
    <source>
        <dbReference type="ARBA" id="ARBA00008098"/>
    </source>
</evidence>
<dbReference type="SUPFAM" id="SSF47565">
    <property type="entry name" value="Insect pheromone/odorant-binding proteins"/>
    <property type="match status" value="1"/>
</dbReference>
<evidence type="ECO:0000313" key="6">
    <source>
        <dbReference type="EMBL" id="QIS77221.1"/>
    </source>
</evidence>
<dbReference type="PANTHER" id="PTHR11857">
    <property type="entry name" value="ODORANT BINDING PROTEIN-RELATED"/>
    <property type="match status" value="1"/>
</dbReference>
<dbReference type="AlphaFoldDB" id="A0A6H0D4D9"/>
<comment type="subcellular location">
    <subcellularLocation>
        <location evidence="1">Secreted</location>
    </subcellularLocation>
</comment>
<dbReference type="InterPro" id="IPR006170">
    <property type="entry name" value="PBP/GOBP"/>
</dbReference>
<organism evidence="6">
    <name type="scientific">Episyrphus balteatus</name>
    <name type="common">Marmalade hoverfly</name>
    <name type="synonym">Syrphus balteaus</name>
    <dbReference type="NCBI Taxonomy" id="286459"/>
    <lineage>
        <taxon>Eukaryota</taxon>
        <taxon>Metazoa</taxon>
        <taxon>Ecdysozoa</taxon>
        <taxon>Arthropoda</taxon>
        <taxon>Hexapoda</taxon>
        <taxon>Insecta</taxon>
        <taxon>Pterygota</taxon>
        <taxon>Neoptera</taxon>
        <taxon>Endopterygota</taxon>
        <taxon>Diptera</taxon>
        <taxon>Brachycera</taxon>
        <taxon>Muscomorpha</taxon>
        <taxon>Syrphoidea</taxon>
        <taxon>Syrphidae</taxon>
        <taxon>Syrphinae</taxon>
        <taxon>Syrphini</taxon>
        <taxon>Episyrphus</taxon>
    </lineage>
</organism>
<evidence type="ECO:0000256" key="1">
    <source>
        <dbReference type="ARBA" id="ARBA00004613"/>
    </source>
</evidence>
<dbReference type="PANTHER" id="PTHR11857:SF43">
    <property type="entry name" value="GEO07291P1-RELATED"/>
    <property type="match status" value="1"/>
</dbReference>
<dbReference type="Pfam" id="PF01395">
    <property type="entry name" value="PBP_GOBP"/>
    <property type="match status" value="1"/>
</dbReference>
<dbReference type="EMBL" id="MT247242">
    <property type="protein sequence ID" value="QIS77221.1"/>
    <property type="molecule type" value="mRNA"/>
</dbReference>
<dbReference type="CDD" id="cd23992">
    <property type="entry name" value="PBP_GOBP"/>
    <property type="match status" value="1"/>
</dbReference>